<dbReference type="STRING" id="112903.SAMN04490178_101286"/>
<evidence type="ECO:0008006" key="3">
    <source>
        <dbReference type="Google" id="ProtNLM"/>
    </source>
</evidence>
<dbReference type="OrthoDB" id="1808878at2"/>
<reference evidence="1 2" key="1">
    <citation type="submission" date="2016-10" db="EMBL/GenBank/DDBJ databases">
        <authorList>
            <person name="de Groot N.N."/>
        </authorList>
    </citation>
    <scope>NUCLEOTIDE SEQUENCE [LARGE SCALE GENOMIC DNA]</scope>
    <source>
        <strain evidence="1 2">DSM 13305</strain>
    </source>
</reference>
<keyword evidence="2" id="KW-1185">Reference proteome</keyword>
<dbReference type="InterPro" id="IPR045584">
    <property type="entry name" value="Pilin-like"/>
</dbReference>
<accession>A0A1H8NZK3</accession>
<dbReference type="AlphaFoldDB" id="A0A1H8NZK3"/>
<proteinExistence type="predicted"/>
<dbReference type="Proteomes" id="UP000198847">
    <property type="component" value="Unassembled WGS sequence"/>
</dbReference>
<protein>
    <recommendedName>
        <fullName evidence="3">Prepilin-type N-terminal cleavage/methylation domain-containing protein</fullName>
    </recommendedName>
</protein>
<dbReference type="SUPFAM" id="SSF54523">
    <property type="entry name" value="Pili subunits"/>
    <property type="match status" value="1"/>
</dbReference>
<organism evidence="1 2">
    <name type="scientific">Propionispora vibrioides</name>
    <dbReference type="NCBI Taxonomy" id="112903"/>
    <lineage>
        <taxon>Bacteria</taxon>
        <taxon>Bacillati</taxon>
        <taxon>Bacillota</taxon>
        <taxon>Negativicutes</taxon>
        <taxon>Selenomonadales</taxon>
        <taxon>Sporomusaceae</taxon>
        <taxon>Propionispora</taxon>
    </lineage>
</organism>
<sequence>MQRGFTFPEVLAIFLIVALTATMAIPAVNNGLAARDLESAAVLLASDLRYLQQLSLNAAPGKTYTLVFRNAAPFGYYLMSNLQVVKQVQFDSSIELKAPPPSVSFSVAGVPKSGYTITLRSKKIGRFKYILIEGAIGRVRVSDSGA</sequence>
<dbReference type="EMBL" id="FODY01000001">
    <property type="protein sequence ID" value="SEO35069.1"/>
    <property type="molecule type" value="Genomic_DNA"/>
</dbReference>
<evidence type="ECO:0000313" key="2">
    <source>
        <dbReference type="Proteomes" id="UP000198847"/>
    </source>
</evidence>
<name>A0A1H8NZK3_9FIRM</name>
<gene>
    <name evidence="1" type="ORF">SAMN04490178_101286</name>
</gene>
<dbReference type="RefSeq" id="WP_091743599.1">
    <property type="nucleotide sequence ID" value="NZ_FODY01000001.1"/>
</dbReference>
<evidence type="ECO:0000313" key="1">
    <source>
        <dbReference type="EMBL" id="SEO35069.1"/>
    </source>
</evidence>